<protein>
    <recommendedName>
        <fullName evidence="3">Lipocalin-like domain-containing protein</fullName>
    </recommendedName>
</protein>
<reference evidence="1 2" key="1">
    <citation type="submission" date="2018-06" db="EMBL/GenBank/DDBJ databases">
        <title>The draft genome sequence of Crocinitomix sp. SM1701.</title>
        <authorList>
            <person name="Zhang X."/>
        </authorList>
    </citation>
    <scope>NUCLEOTIDE SEQUENCE [LARGE SCALE GENOMIC DNA]</scope>
    <source>
        <strain evidence="1 2">SM1701</strain>
    </source>
</reference>
<evidence type="ECO:0008006" key="3">
    <source>
        <dbReference type="Google" id="ProtNLM"/>
    </source>
</evidence>
<dbReference type="RefSeq" id="WP_111061949.1">
    <property type="nucleotide sequence ID" value="NZ_JBHUCU010000002.1"/>
</dbReference>
<proteinExistence type="predicted"/>
<accession>A0A2W1NSZ3</accession>
<name>A0A2W1NSZ3_9FLAO</name>
<dbReference type="EMBL" id="QKSB01000002">
    <property type="protein sequence ID" value="PZE17798.1"/>
    <property type="molecule type" value="Genomic_DNA"/>
</dbReference>
<dbReference type="OrthoDB" id="1467918at2"/>
<evidence type="ECO:0000313" key="2">
    <source>
        <dbReference type="Proteomes" id="UP000249248"/>
    </source>
</evidence>
<evidence type="ECO:0000313" key="1">
    <source>
        <dbReference type="EMBL" id="PZE17798.1"/>
    </source>
</evidence>
<dbReference type="Proteomes" id="UP000249248">
    <property type="component" value="Unassembled WGS sequence"/>
</dbReference>
<organism evidence="1 2">
    <name type="scientific">Putridiphycobacter roseus</name>
    <dbReference type="NCBI Taxonomy" id="2219161"/>
    <lineage>
        <taxon>Bacteria</taxon>
        <taxon>Pseudomonadati</taxon>
        <taxon>Bacteroidota</taxon>
        <taxon>Flavobacteriia</taxon>
        <taxon>Flavobacteriales</taxon>
        <taxon>Crocinitomicaceae</taxon>
        <taxon>Putridiphycobacter</taxon>
    </lineage>
</organism>
<keyword evidence="2" id="KW-1185">Reference proteome</keyword>
<sequence>MKSFTILFTALFFYGLSGFVSPDNNLKDLIGTYSVCQIENYPVALTLNQDLSFTYRDKTDLSNPIVVSGAWSMDKNTIILKDKNGSTNFHRKWKLKKDNCGIASRKGMSFYSLCKLDNCK</sequence>
<gene>
    <name evidence="1" type="ORF">DNU06_04040</name>
</gene>
<dbReference type="AlphaFoldDB" id="A0A2W1NSZ3"/>
<comment type="caution">
    <text evidence="1">The sequence shown here is derived from an EMBL/GenBank/DDBJ whole genome shotgun (WGS) entry which is preliminary data.</text>
</comment>